<feature type="region of interest" description="Disordered" evidence="1">
    <location>
        <begin position="130"/>
        <end position="154"/>
    </location>
</feature>
<sequence>MPIIYFEPKSHLVKREIGGGYAIFGVAAIAVFCVACWVIVTIKNKEKKAREQRSSPAATRNGTISIAPASGRRTTERGLPAYNEAPPMCELGLSQRGYDLPSDYVPAYSAEAGASDMGFYDQSGKFVSTRVESRPVGETSAATHYQSQPPRSMV</sequence>
<feature type="compositionally biased region" description="Polar residues" evidence="1">
    <location>
        <begin position="140"/>
        <end position="154"/>
    </location>
</feature>
<feature type="region of interest" description="Disordered" evidence="1">
    <location>
        <begin position="48"/>
        <end position="83"/>
    </location>
</feature>
<reference evidence="3 4" key="1">
    <citation type="submission" date="2024-03" db="EMBL/GenBank/DDBJ databases">
        <authorList>
            <person name="Brejova B."/>
        </authorList>
    </citation>
    <scope>NUCLEOTIDE SEQUENCE [LARGE SCALE GENOMIC DNA]</scope>
    <source>
        <strain evidence="3 4">CBS 14171</strain>
    </source>
</reference>
<evidence type="ECO:0000256" key="1">
    <source>
        <dbReference type="SAM" id="MobiDB-lite"/>
    </source>
</evidence>
<dbReference type="GeneID" id="92208712"/>
<evidence type="ECO:0000313" key="4">
    <source>
        <dbReference type="Proteomes" id="UP001497383"/>
    </source>
</evidence>
<feature type="transmembrane region" description="Helical" evidence="2">
    <location>
        <begin position="20"/>
        <end position="40"/>
    </location>
</feature>
<gene>
    <name evidence="3" type="ORF">LODBEIA_P35160</name>
</gene>
<dbReference type="Proteomes" id="UP001497383">
    <property type="component" value="Chromosome 4"/>
</dbReference>
<keyword evidence="2" id="KW-0472">Membrane</keyword>
<accession>A0ABP0ZPM1</accession>
<keyword evidence="2" id="KW-1133">Transmembrane helix</keyword>
<keyword evidence="2" id="KW-0812">Transmembrane</keyword>
<proteinExistence type="predicted"/>
<evidence type="ECO:0000256" key="2">
    <source>
        <dbReference type="SAM" id="Phobius"/>
    </source>
</evidence>
<dbReference type="RefSeq" id="XP_066830454.1">
    <property type="nucleotide sequence ID" value="XM_066973635.1"/>
</dbReference>
<dbReference type="EMBL" id="OZ022408">
    <property type="protein sequence ID" value="CAK9439353.1"/>
    <property type="molecule type" value="Genomic_DNA"/>
</dbReference>
<feature type="compositionally biased region" description="Polar residues" evidence="1">
    <location>
        <begin position="54"/>
        <end position="64"/>
    </location>
</feature>
<protein>
    <submittedName>
        <fullName evidence="3">Uncharacterized protein</fullName>
    </submittedName>
</protein>
<organism evidence="3 4">
    <name type="scientific">Lodderomyces beijingensis</name>
    <dbReference type="NCBI Taxonomy" id="1775926"/>
    <lineage>
        <taxon>Eukaryota</taxon>
        <taxon>Fungi</taxon>
        <taxon>Dikarya</taxon>
        <taxon>Ascomycota</taxon>
        <taxon>Saccharomycotina</taxon>
        <taxon>Pichiomycetes</taxon>
        <taxon>Debaryomycetaceae</taxon>
        <taxon>Candida/Lodderomyces clade</taxon>
        <taxon>Lodderomyces</taxon>
    </lineage>
</organism>
<evidence type="ECO:0000313" key="3">
    <source>
        <dbReference type="EMBL" id="CAK9439353.1"/>
    </source>
</evidence>
<keyword evidence="4" id="KW-1185">Reference proteome</keyword>
<name>A0ABP0ZPM1_9ASCO</name>